<dbReference type="EMBL" id="JAVCAP010000022">
    <property type="protein sequence ID" value="MDP8568494.1"/>
    <property type="molecule type" value="Genomic_DNA"/>
</dbReference>
<dbReference type="EC" id="2.7.7.65" evidence="1"/>
<evidence type="ECO:0000256" key="1">
    <source>
        <dbReference type="ARBA" id="ARBA00012528"/>
    </source>
</evidence>
<protein>
    <recommendedName>
        <fullName evidence="1">diguanylate cyclase</fullName>
        <ecNumber evidence="1">2.7.7.65</ecNumber>
    </recommendedName>
</protein>
<dbReference type="GO" id="GO:0052621">
    <property type="term" value="F:diguanylate cyclase activity"/>
    <property type="evidence" value="ECO:0007669"/>
    <property type="project" value="UniProtKB-EC"/>
</dbReference>
<dbReference type="InterPro" id="IPR043128">
    <property type="entry name" value="Rev_trsase/Diguanyl_cyclase"/>
</dbReference>
<feature type="domain" description="GGDEF" evidence="4">
    <location>
        <begin position="506"/>
        <end position="638"/>
    </location>
</feature>
<comment type="caution">
    <text evidence="5">The sequence shown here is derived from an EMBL/GenBank/DDBJ whole genome shotgun (WGS) entry which is preliminary data.</text>
</comment>
<evidence type="ECO:0000313" key="5">
    <source>
        <dbReference type="EMBL" id="MDP8568494.1"/>
    </source>
</evidence>
<comment type="catalytic activity">
    <reaction evidence="2">
        <text>2 GTP = 3',3'-c-di-GMP + 2 diphosphate</text>
        <dbReference type="Rhea" id="RHEA:24898"/>
        <dbReference type="ChEBI" id="CHEBI:33019"/>
        <dbReference type="ChEBI" id="CHEBI:37565"/>
        <dbReference type="ChEBI" id="CHEBI:58805"/>
        <dbReference type="EC" id="2.7.7.65"/>
    </reaction>
</comment>
<dbReference type="InterPro" id="IPR000160">
    <property type="entry name" value="GGDEF_dom"/>
</dbReference>
<keyword evidence="5" id="KW-0548">Nucleotidyltransferase</keyword>
<evidence type="ECO:0000313" key="6">
    <source>
        <dbReference type="Proteomes" id="UP001225906"/>
    </source>
</evidence>
<evidence type="ECO:0000256" key="3">
    <source>
        <dbReference type="SAM" id="Coils"/>
    </source>
</evidence>
<dbReference type="Gene3D" id="3.30.70.270">
    <property type="match status" value="1"/>
</dbReference>
<dbReference type="SMART" id="SM00267">
    <property type="entry name" value="GGDEF"/>
    <property type="match status" value="1"/>
</dbReference>
<keyword evidence="6" id="KW-1185">Reference proteome</keyword>
<dbReference type="NCBIfam" id="TIGR00254">
    <property type="entry name" value="GGDEF"/>
    <property type="match status" value="1"/>
</dbReference>
<dbReference type="PROSITE" id="PS50887">
    <property type="entry name" value="GGDEF"/>
    <property type="match status" value="1"/>
</dbReference>
<dbReference type="CDD" id="cd01949">
    <property type="entry name" value="GGDEF"/>
    <property type="match status" value="1"/>
</dbReference>
<feature type="coiled-coil region" evidence="3">
    <location>
        <begin position="448"/>
        <end position="475"/>
    </location>
</feature>
<gene>
    <name evidence="5" type="ORF">Q9291_11605</name>
</gene>
<reference evidence="6" key="1">
    <citation type="journal article" date="2019" name="Int. J. Syst. Evol. Microbiol.">
        <title>The Global Catalogue of Microorganisms (GCM) 10K type strain sequencing project: providing services to taxonomists for standard genome sequencing and annotation.</title>
        <authorList>
            <consortium name="The Broad Institute Genomics Platform"/>
            <consortium name="The Broad Institute Genome Sequencing Center for Infectious Disease"/>
            <person name="Wu L."/>
            <person name="Ma J."/>
        </authorList>
    </citation>
    <scope>NUCLEOTIDE SEQUENCE [LARGE SCALE GENOMIC DNA]</scope>
    <source>
        <strain evidence="6">VKM B-3159</strain>
    </source>
</reference>
<organism evidence="5 6">
    <name type="scientific">Methylophilus aquaticus</name>
    <dbReference type="NCBI Taxonomy" id="1971610"/>
    <lineage>
        <taxon>Bacteria</taxon>
        <taxon>Pseudomonadati</taxon>
        <taxon>Pseudomonadota</taxon>
        <taxon>Betaproteobacteria</taxon>
        <taxon>Nitrosomonadales</taxon>
        <taxon>Methylophilaceae</taxon>
        <taxon>Methylophilus</taxon>
    </lineage>
</organism>
<dbReference type="PANTHER" id="PTHR45138">
    <property type="entry name" value="REGULATORY COMPONENTS OF SENSORY TRANSDUCTION SYSTEM"/>
    <property type="match status" value="1"/>
</dbReference>
<name>A0ABT9JVK2_9PROT</name>
<evidence type="ECO:0000256" key="2">
    <source>
        <dbReference type="ARBA" id="ARBA00034247"/>
    </source>
</evidence>
<keyword evidence="3" id="KW-0175">Coiled coil</keyword>
<dbReference type="InterPro" id="IPR029787">
    <property type="entry name" value="Nucleotide_cyclase"/>
</dbReference>
<sequence>MADNLPSYVPIKMHLFLGKYHLISVTLIKLANIMATTEKSLAASEIARETIKQIAVRRVEPTPENYTQIYFEIAGKPVKDDAANAIRKALKQLPHDTLEQTNWINRWEKLLKQDSWQGLVELLTESMQQQLNHSTKWPNALRTLLQGWDDKRGGLDASKKREMFERVLINFGDDDSLSDKLLAMANNWLPADVRAAGLPTFELPSVAQAVESADVANSVPAVTVNAVGLPDDVQQFHGAFTLLQTLLKQTLHLGLIPRLEGYPDLQSEAVALQGSAERAKKLKEWEVLAKSLKALLMRVEMIGAKEDDVRTDILQLLHLLLENIGELVTEDSWLSGQIYAVQSIISGPLDRAKLKVAEKSLKEVIYKQGLVKHSLIEARNSFKTLIGTFIDKLKYMGEASEQYSGKIEAYAQQLSQTDDLIKINELVDQLMRDTYAMQTDILRSRDDILVQQKEASGTQQRIDKLQDELTQLSEVVRIDQLTGVLNRRGMDEAFNTEIARFQRGGEPLSVALLDIDNFKLLNDQHGHAAGDSALKHLATVIKRTVRPTDIVTRMGGEEFVVLLPNTFLEEAVVTMSRLQRALTKEYFLGNNQKMLITFSAGVALFQKADDMSSILLRADQAMYLAKKTGKNRVMTEIDLRKNASI</sequence>
<accession>A0ABT9JVK2</accession>
<proteinExistence type="predicted"/>
<keyword evidence="5" id="KW-0808">Transferase</keyword>
<evidence type="ECO:0000259" key="4">
    <source>
        <dbReference type="PROSITE" id="PS50887"/>
    </source>
</evidence>
<dbReference type="PANTHER" id="PTHR45138:SF9">
    <property type="entry name" value="DIGUANYLATE CYCLASE DGCM-RELATED"/>
    <property type="match status" value="1"/>
</dbReference>
<dbReference type="InterPro" id="IPR050469">
    <property type="entry name" value="Diguanylate_Cyclase"/>
</dbReference>
<dbReference type="SUPFAM" id="SSF55073">
    <property type="entry name" value="Nucleotide cyclase"/>
    <property type="match status" value="1"/>
</dbReference>
<dbReference type="Pfam" id="PF00990">
    <property type="entry name" value="GGDEF"/>
    <property type="match status" value="1"/>
</dbReference>
<dbReference type="Proteomes" id="UP001225906">
    <property type="component" value="Unassembled WGS sequence"/>
</dbReference>